<feature type="transmembrane region" description="Helical" evidence="1">
    <location>
        <begin position="91"/>
        <end position="110"/>
    </location>
</feature>
<accession>A0A1W6T8Y5</accession>
<reference evidence="2" key="1">
    <citation type="submission" date="2016-10" db="EMBL/GenBank/DDBJ databases">
        <title>The High Quality Genome of Vibrio alginolyticus K01M1.</title>
        <authorList>
            <person name="Wendling C."/>
            <person name="Chibani C.M."/>
            <person name="Hertel R."/>
            <person name="Sproer C."/>
            <person name="Bunk B."/>
            <person name="Overmann J."/>
            <person name="Roth O."/>
            <person name="Liesegang H."/>
        </authorList>
    </citation>
    <scope>NUCLEOTIDE SEQUENCE</scope>
    <source>
        <strain evidence="2">K05K4</strain>
    </source>
</reference>
<dbReference type="EMBL" id="CP017902">
    <property type="protein sequence ID" value="ARP17345.1"/>
    <property type="molecule type" value="Genomic_DNA"/>
</dbReference>
<name>A0A1W6T8Y5_VIBAL</name>
<gene>
    <name evidence="2" type="ORF">K05K4_04650</name>
</gene>
<feature type="transmembrane region" description="Helical" evidence="1">
    <location>
        <begin position="54"/>
        <end position="71"/>
    </location>
</feature>
<proteinExistence type="predicted"/>
<evidence type="ECO:0000256" key="1">
    <source>
        <dbReference type="SAM" id="Phobius"/>
    </source>
</evidence>
<dbReference type="RefSeq" id="WP_231972709.1">
    <property type="nucleotide sequence ID" value="NZ_CP017896.1"/>
</dbReference>
<feature type="transmembrane region" description="Helical" evidence="1">
    <location>
        <begin position="12"/>
        <end position="30"/>
    </location>
</feature>
<protein>
    <submittedName>
        <fullName evidence="2">Uncharacterized protein</fullName>
    </submittedName>
</protein>
<keyword evidence="1" id="KW-0812">Transmembrane</keyword>
<dbReference type="AlphaFoldDB" id="A0A1W6T8Y5"/>
<keyword evidence="1" id="KW-1133">Transmembrane helix</keyword>
<sequence>MKKGSYDRTQVFFYLIILLASAISLLIYGFDGLSDFYLNIYNNESYSSFDQADILIIGSSLILFECSRMSVKTLKSNDFLTKSEFKSSSKIFLTISITSFFLLYPSLLAADVFAKSNGYSLDTEKSTYNLVLEKRTYRSTP</sequence>
<evidence type="ECO:0000313" key="2">
    <source>
        <dbReference type="EMBL" id="ARP17345.1"/>
    </source>
</evidence>
<organism evidence="2">
    <name type="scientific">Vibrio alginolyticus</name>
    <dbReference type="NCBI Taxonomy" id="663"/>
    <lineage>
        <taxon>Bacteria</taxon>
        <taxon>Pseudomonadati</taxon>
        <taxon>Pseudomonadota</taxon>
        <taxon>Gammaproteobacteria</taxon>
        <taxon>Vibrionales</taxon>
        <taxon>Vibrionaceae</taxon>
        <taxon>Vibrio</taxon>
    </lineage>
</organism>
<keyword evidence="1" id="KW-0472">Membrane</keyword>